<evidence type="ECO:0000313" key="1">
    <source>
        <dbReference type="EMBL" id="MBD5779477.1"/>
    </source>
</evidence>
<dbReference type="AlphaFoldDB" id="A0A927F6Q7"/>
<accession>A0A927F6Q7</accession>
<gene>
    <name evidence="1" type="ORF">IEN85_08220</name>
</gene>
<evidence type="ECO:0000313" key="2">
    <source>
        <dbReference type="Proteomes" id="UP000622317"/>
    </source>
</evidence>
<dbReference type="EMBL" id="JACYFG010000007">
    <property type="protein sequence ID" value="MBD5779477.1"/>
    <property type="molecule type" value="Genomic_DNA"/>
</dbReference>
<name>A0A927F6Q7_9BACT</name>
<comment type="caution">
    <text evidence="1">The sequence shown here is derived from an EMBL/GenBank/DDBJ whole genome shotgun (WGS) entry which is preliminary data.</text>
</comment>
<dbReference type="Proteomes" id="UP000622317">
    <property type="component" value="Unassembled WGS sequence"/>
</dbReference>
<organism evidence="1 2">
    <name type="scientific">Pelagicoccus enzymogenes</name>
    <dbReference type="NCBI Taxonomy" id="2773457"/>
    <lineage>
        <taxon>Bacteria</taxon>
        <taxon>Pseudomonadati</taxon>
        <taxon>Verrucomicrobiota</taxon>
        <taxon>Opitutia</taxon>
        <taxon>Puniceicoccales</taxon>
        <taxon>Pelagicoccaceae</taxon>
        <taxon>Pelagicoccus</taxon>
    </lineage>
</organism>
<proteinExistence type="predicted"/>
<protein>
    <submittedName>
        <fullName evidence="1">Uncharacterized protein</fullName>
    </submittedName>
</protein>
<reference evidence="1" key="1">
    <citation type="submission" date="2020-09" db="EMBL/GenBank/DDBJ databases">
        <title>Pelagicoccus enzymogenes sp. nov. with an EPS production, isolated from marine sediment.</title>
        <authorList>
            <person name="Feng X."/>
        </authorList>
    </citation>
    <scope>NUCLEOTIDE SEQUENCE</scope>
    <source>
        <strain evidence="1">NFK12</strain>
    </source>
</reference>
<sequence>MLDLNDPQTRHIFEAAKLEDEMRPFLVAVRKENRKLEEGEESQIIAILHKLDTLNQQHFQSSEGTQKTIDRLRKSILKKEDANTTWNHFLELAETEGENFGTWMI</sequence>
<keyword evidence="2" id="KW-1185">Reference proteome</keyword>
<dbReference type="RefSeq" id="WP_191616598.1">
    <property type="nucleotide sequence ID" value="NZ_JACYFG010000007.1"/>
</dbReference>